<evidence type="ECO:0000313" key="2">
    <source>
        <dbReference type="EMBL" id="SIM49681.1"/>
    </source>
</evidence>
<sequence>MGFKLNLILSVGVSLPIFIASMIVSFLTKENSLIAVFTILTALSIVINVYFIKFINDKKEFNPKLFKVELTEREGASEMWPLILTIVITVLPVMTLDVTAFSSSYLTELIVLLLIPIISILFFTIFLRESLIYQIITVRIKFPFLFKVKTSGGGQILIISREKVQSNIQFKAYLIIDDFFLFGYRTYSN</sequence>
<feature type="transmembrane region" description="Helical" evidence="1">
    <location>
        <begin position="109"/>
        <end position="127"/>
    </location>
</feature>
<keyword evidence="1" id="KW-0472">Membrane</keyword>
<dbReference type="Proteomes" id="UP000195607">
    <property type="component" value="Chromosome I"/>
</dbReference>
<dbReference type="RefSeq" id="WP_148689598.1">
    <property type="nucleotide sequence ID" value="NZ_LT671858.1"/>
</dbReference>
<reference evidence="2 3" key="1">
    <citation type="submission" date="2016-04" db="EMBL/GenBank/DDBJ databases">
        <authorList>
            <person name="Evans L.H."/>
            <person name="Alamgir A."/>
            <person name="Owens N."/>
            <person name="Weber N.D."/>
            <person name="Virtaneva K."/>
            <person name="Barbian K."/>
            <person name="Babar A."/>
            <person name="Rosenke K."/>
        </authorList>
    </citation>
    <scope>NUCLEOTIDE SEQUENCE [LARGE SCALE GENOMIC DNA]</scope>
    <source>
        <strain evidence="3">S5(T) (JCM 30642 \VKM B-2941)</strain>
    </source>
</reference>
<feature type="transmembrane region" description="Helical" evidence="1">
    <location>
        <begin position="7"/>
        <end position="27"/>
    </location>
</feature>
<evidence type="ECO:0000313" key="3">
    <source>
        <dbReference type="Proteomes" id="UP000195607"/>
    </source>
</evidence>
<gene>
    <name evidence="2" type="ORF">CSP5_0627</name>
</gene>
<keyword evidence="1" id="KW-1133">Transmembrane helix</keyword>
<dbReference type="GeneID" id="41587912"/>
<name>A0A1N5TMT7_9ARCH</name>
<protein>
    <submittedName>
        <fullName evidence="2">Multipass membrane protein</fullName>
    </submittedName>
</protein>
<dbReference type="EMBL" id="LT671858">
    <property type="protein sequence ID" value="SIM49681.1"/>
    <property type="molecule type" value="Genomic_DNA"/>
</dbReference>
<keyword evidence="1" id="KW-0812">Transmembrane</keyword>
<organism evidence="2 3">
    <name type="scientific">Cuniculiplasma divulgatum</name>
    <dbReference type="NCBI Taxonomy" id="1673428"/>
    <lineage>
        <taxon>Archaea</taxon>
        <taxon>Methanobacteriati</taxon>
        <taxon>Thermoplasmatota</taxon>
        <taxon>Thermoplasmata</taxon>
        <taxon>Thermoplasmatales</taxon>
        <taxon>Cuniculiplasmataceae</taxon>
        <taxon>Cuniculiplasma</taxon>
    </lineage>
</organism>
<evidence type="ECO:0000256" key="1">
    <source>
        <dbReference type="SAM" id="Phobius"/>
    </source>
</evidence>
<dbReference type="AlphaFoldDB" id="A0A1N5TMT7"/>
<feature type="transmembrane region" description="Helical" evidence="1">
    <location>
        <begin position="33"/>
        <end position="52"/>
    </location>
</feature>
<proteinExistence type="predicted"/>
<accession>A0A1N5TMT7</accession>
<feature type="transmembrane region" description="Helical" evidence="1">
    <location>
        <begin position="82"/>
        <end position="103"/>
    </location>
</feature>